<dbReference type="GO" id="GO:0071949">
    <property type="term" value="F:FAD binding"/>
    <property type="evidence" value="ECO:0007669"/>
    <property type="project" value="InterPro"/>
</dbReference>
<keyword evidence="5" id="KW-1185">Reference proteome</keyword>
<dbReference type="InterPro" id="IPR006094">
    <property type="entry name" value="Oxid_FAD_bind_N"/>
</dbReference>
<gene>
    <name evidence="4" type="primary">glcE</name>
    <name evidence="4" type="ORF">LMG27198_14130</name>
</gene>
<evidence type="ECO:0000256" key="2">
    <source>
        <dbReference type="ARBA" id="ARBA00022827"/>
    </source>
</evidence>
<dbReference type="NCBIfam" id="NF008439">
    <property type="entry name" value="PRK11282.1"/>
    <property type="match status" value="1"/>
</dbReference>
<dbReference type="SUPFAM" id="SSF56176">
    <property type="entry name" value="FAD-binding/transporter-associated domain-like"/>
    <property type="match status" value="1"/>
</dbReference>
<dbReference type="InterPro" id="IPR016164">
    <property type="entry name" value="FAD-linked_Oxase-like_C"/>
</dbReference>
<dbReference type="PANTHER" id="PTHR11748:SF103">
    <property type="entry name" value="GLYCOLATE OXIDASE SUBUNIT GLCE"/>
    <property type="match status" value="1"/>
</dbReference>
<keyword evidence="1" id="KW-0285">Flavoprotein</keyword>
<dbReference type="Pfam" id="PF01565">
    <property type="entry name" value="FAD_binding_4"/>
    <property type="match status" value="1"/>
</dbReference>
<name>A0A9W6LRH7_9HYPH</name>
<sequence length="405" mass="42566">MDAAIATLDIRDAADAAEAIRAAAARNQPLGVIGAGTKRRLGRHAPSPRELSTRALTGVTLYEPEELVLSARAGTPLRDVLTLLDANGQQLAFEPLDHALLFGGETCAATIGGVIAVNASGPRRIKAGAARDHLLGFHCVTGRGEIVKSGGRVMKNVTGYDLSKLVTGSFGTLALLTDVTLKVLPKAETEQTLLLLGLDEGQAVAQLRRASGTSNEVSSFAMLPAGAAPLCRVETVAALRIEGPEVSVATRRDALAAALRDSGARFETLPFAESAAFWAALRDAAPVAGHSGQVWRLSLAPTDGVRALARLRETGAPILAHFYDWAGGLVWLCLEPAADAHAPAVRAAVDAFGGHATLIRASDETRARVEVFHPQPPPLAALSRRVKESFDPAHVLERGRMRAEV</sequence>
<comment type="caution">
    <text evidence="4">The sequence shown here is derived from an EMBL/GenBank/DDBJ whole genome shotgun (WGS) entry which is preliminary data.</text>
</comment>
<evidence type="ECO:0000313" key="5">
    <source>
        <dbReference type="Proteomes" id="UP001144323"/>
    </source>
</evidence>
<dbReference type="InterPro" id="IPR016169">
    <property type="entry name" value="FAD-bd_PCMH_sub2"/>
</dbReference>
<dbReference type="InterPro" id="IPR016166">
    <property type="entry name" value="FAD-bd_PCMH"/>
</dbReference>
<dbReference type="Gene3D" id="3.30.465.10">
    <property type="match status" value="1"/>
</dbReference>
<evidence type="ECO:0000256" key="1">
    <source>
        <dbReference type="ARBA" id="ARBA00022630"/>
    </source>
</evidence>
<dbReference type="InterPro" id="IPR036318">
    <property type="entry name" value="FAD-bd_PCMH-like_sf"/>
</dbReference>
<keyword evidence="2" id="KW-0274">FAD</keyword>
<evidence type="ECO:0000313" key="4">
    <source>
        <dbReference type="EMBL" id="GLI92421.1"/>
    </source>
</evidence>
<dbReference type="PROSITE" id="PS51387">
    <property type="entry name" value="FAD_PCMH"/>
    <property type="match status" value="1"/>
</dbReference>
<organism evidence="4 5">
    <name type="scientific">Methylocystis echinoides</name>
    <dbReference type="NCBI Taxonomy" id="29468"/>
    <lineage>
        <taxon>Bacteria</taxon>
        <taxon>Pseudomonadati</taxon>
        <taxon>Pseudomonadota</taxon>
        <taxon>Alphaproteobacteria</taxon>
        <taxon>Hyphomicrobiales</taxon>
        <taxon>Methylocystaceae</taxon>
        <taxon>Methylocystis</taxon>
    </lineage>
</organism>
<reference evidence="4" key="1">
    <citation type="journal article" date="2023" name="Int. J. Syst. Evol. Microbiol.">
        <title>Methylocystis iwaonis sp. nov., a type II methane-oxidizing bacterium from surface soil of a rice paddy field in Japan, and emended description of the genus Methylocystis (ex Whittenbury et al. 1970) Bowman et al. 1993.</title>
        <authorList>
            <person name="Kaise H."/>
            <person name="Sawadogo J.B."/>
            <person name="Alam M.S."/>
            <person name="Ueno C."/>
            <person name="Dianou D."/>
            <person name="Shinjo R."/>
            <person name="Asakawa S."/>
        </authorList>
    </citation>
    <scope>NUCLEOTIDE SEQUENCE</scope>
    <source>
        <strain evidence="4">LMG27198</strain>
    </source>
</reference>
<proteinExistence type="predicted"/>
<dbReference type="Proteomes" id="UP001144323">
    <property type="component" value="Unassembled WGS sequence"/>
</dbReference>
<dbReference type="GO" id="GO:0003824">
    <property type="term" value="F:catalytic activity"/>
    <property type="evidence" value="ECO:0007669"/>
    <property type="project" value="InterPro"/>
</dbReference>
<dbReference type="AlphaFoldDB" id="A0A9W6LRH7"/>
<feature type="domain" description="FAD-binding PCMH-type" evidence="3">
    <location>
        <begin position="1"/>
        <end position="186"/>
    </location>
</feature>
<dbReference type="PANTHER" id="PTHR11748">
    <property type="entry name" value="D-LACTATE DEHYDROGENASE"/>
    <property type="match status" value="1"/>
</dbReference>
<evidence type="ECO:0000259" key="3">
    <source>
        <dbReference type="PROSITE" id="PS51387"/>
    </source>
</evidence>
<dbReference type="EMBL" id="BSEC01000001">
    <property type="protein sequence ID" value="GLI92421.1"/>
    <property type="molecule type" value="Genomic_DNA"/>
</dbReference>
<protein>
    <submittedName>
        <fullName evidence="4">2-hydroxy-acid oxidase</fullName>
    </submittedName>
</protein>
<accession>A0A9W6LRH7</accession>
<dbReference type="RefSeq" id="WP_281801631.1">
    <property type="nucleotide sequence ID" value="NZ_BSEC01000001.1"/>
</dbReference>
<dbReference type="SUPFAM" id="SSF55103">
    <property type="entry name" value="FAD-linked oxidases, C-terminal domain"/>
    <property type="match status" value="1"/>
</dbReference>